<keyword evidence="2" id="KW-1185">Reference proteome</keyword>
<proteinExistence type="predicted"/>
<dbReference type="EMBL" id="JACOOY010000002">
    <property type="protein sequence ID" value="MBC5664003.1"/>
    <property type="molecule type" value="Genomic_DNA"/>
</dbReference>
<reference evidence="1 2" key="1">
    <citation type="submission" date="2020-08" db="EMBL/GenBank/DDBJ databases">
        <title>Genome public.</title>
        <authorList>
            <person name="Liu C."/>
            <person name="Sun Q."/>
        </authorList>
    </citation>
    <scope>NUCLEOTIDE SEQUENCE [LARGE SCALE GENOMIC DNA]</scope>
    <source>
        <strain evidence="1 2">NSJ-36</strain>
    </source>
</reference>
<accession>A0ABR7ERM3</accession>
<protein>
    <submittedName>
        <fullName evidence="1">Uncharacterized protein</fullName>
    </submittedName>
</protein>
<dbReference type="RefSeq" id="WP_186855310.1">
    <property type="nucleotide sequence ID" value="NZ_JACOOY010000002.1"/>
</dbReference>
<evidence type="ECO:0000313" key="2">
    <source>
        <dbReference type="Proteomes" id="UP000647235"/>
    </source>
</evidence>
<dbReference type="Proteomes" id="UP000647235">
    <property type="component" value="Unassembled WGS sequence"/>
</dbReference>
<comment type="caution">
    <text evidence="1">The sequence shown here is derived from an EMBL/GenBank/DDBJ whole genome shotgun (WGS) entry which is preliminary data.</text>
</comment>
<name>A0ABR7ERM3_9FIRM</name>
<organism evidence="1 2">
    <name type="scientific">Dorea hominis</name>
    <dbReference type="NCBI Taxonomy" id="2763040"/>
    <lineage>
        <taxon>Bacteria</taxon>
        <taxon>Bacillati</taxon>
        <taxon>Bacillota</taxon>
        <taxon>Clostridia</taxon>
        <taxon>Lachnospirales</taxon>
        <taxon>Lachnospiraceae</taxon>
        <taxon>Dorea</taxon>
    </lineage>
</organism>
<gene>
    <name evidence="1" type="ORF">H8S07_01715</name>
</gene>
<evidence type="ECO:0000313" key="1">
    <source>
        <dbReference type="EMBL" id="MBC5664003.1"/>
    </source>
</evidence>
<sequence length="89" mass="9834">MVKITLCKTQHRTTADTTGADVVKNALDQANHFEGSAEEAQVAMFLKQLGIKYSKLTKDEFVTLMGILCKSDMLKSSGSKRGKGNRKKR</sequence>